<proteinExistence type="inferred from homology"/>
<name>A0A1H2PMX7_9BURK</name>
<evidence type="ECO:0000313" key="4">
    <source>
        <dbReference type="Proteomes" id="UP000243719"/>
    </source>
</evidence>
<dbReference type="InterPro" id="IPR006504">
    <property type="entry name" value="Tscrpt_reg_Spx/MgsR"/>
</dbReference>
<reference evidence="4" key="1">
    <citation type="submission" date="2016-09" db="EMBL/GenBank/DDBJ databases">
        <authorList>
            <person name="Varghese N."/>
            <person name="Submissions S."/>
        </authorList>
    </citation>
    <scope>NUCLEOTIDE SEQUENCE [LARGE SCALE GENOMIC DNA]</scope>
    <source>
        <strain evidence="4">JS23</strain>
    </source>
</reference>
<dbReference type="EMBL" id="FNLO01000003">
    <property type="protein sequence ID" value="SDV47491.1"/>
    <property type="molecule type" value="Genomic_DNA"/>
</dbReference>
<dbReference type="Pfam" id="PF03960">
    <property type="entry name" value="ArsC"/>
    <property type="match status" value="1"/>
</dbReference>
<dbReference type="Gene3D" id="3.40.30.10">
    <property type="entry name" value="Glutaredoxin"/>
    <property type="match status" value="1"/>
</dbReference>
<dbReference type="PROSITE" id="PS51353">
    <property type="entry name" value="ARSC"/>
    <property type="match status" value="1"/>
</dbReference>
<dbReference type="AlphaFoldDB" id="A0A1H2PMX7"/>
<evidence type="ECO:0000256" key="1">
    <source>
        <dbReference type="ARBA" id="ARBA00007198"/>
    </source>
</evidence>
<dbReference type="InterPro" id="IPR036249">
    <property type="entry name" value="Thioredoxin-like_sf"/>
</dbReference>
<comment type="similarity">
    <text evidence="1 2">Belongs to the ArsC family.</text>
</comment>
<dbReference type="STRING" id="1770053.SAMN05216551_10352"/>
<evidence type="ECO:0000256" key="2">
    <source>
        <dbReference type="PROSITE-ProRule" id="PRU01282"/>
    </source>
</evidence>
<accession>A0A1H2PMX7</accession>
<dbReference type="Proteomes" id="UP000243719">
    <property type="component" value="Unassembled WGS sequence"/>
</dbReference>
<sequence>MMLDVWGIPNCQTVKKARAALEARGVDYRFHDFKKTPPAVAMLRDWLRDAPLETLLNRRGTTWRQLSDAERAQAEHTDGALELLAAKPSLIKRPVVVEEGRVRSVGFDAARFDTLG</sequence>
<keyword evidence="4" id="KW-1185">Reference proteome</keyword>
<protein>
    <submittedName>
        <fullName evidence="3">Transcriptional regulator, Spx/MgsR family</fullName>
    </submittedName>
</protein>
<dbReference type="PANTHER" id="PTHR30041:SF8">
    <property type="entry name" value="PROTEIN YFFB"/>
    <property type="match status" value="1"/>
</dbReference>
<dbReference type="SUPFAM" id="SSF52833">
    <property type="entry name" value="Thioredoxin-like"/>
    <property type="match status" value="1"/>
</dbReference>
<dbReference type="NCBIfam" id="TIGR01617">
    <property type="entry name" value="arsC_related"/>
    <property type="match status" value="1"/>
</dbReference>
<dbReference type="OrthoDB" id="9803749at2"/>
<dbReference type="PANTHER" id="PTHR30041">
    <property type="entry name" value="ARSENATE REDUCTASE"/>
    <property type="match status" value="1"/>
</dbReference>
<gene>
    <name evidence="3" type="ORF">SAMN05216551_10352</name>
</gene>
<dbReference type="InterPro" id="IPR006660">
    <property type="entry name" value="Arsenate_reductase-like"/>
</dbReference>
<organism evidence="3 4">
    <name type="scientific">Chitinasiproducens palmae</name>
    <dbReference type="NCBI Taxonomy" id="1770053"/>
    <lineage>
        <taxon>Bacteria</taxon>
        <taxon>Pseudomonadati</taxon>
        <taxon>Pseudomonadota</taxon>
        <taxon>Betaproteobacteria</taxon>
        <taxon>Burkholderiales</taxon>
        <taxon>Burkholderiaceae</taxon>
        <taxon>Chitinasiproducens</taxon>
    </lineage>
</organism>
<evidence type="ECO:0000313" key="3">
    <source>
        <dbReference type="EMBL" id="SDV47491.1"/>
    </source>
</evidence>